<name>A0A9D5CLY2_9LILI</name>
<dbReference type="EMBL" id="JAGGNH010000004">
    <property type="protein sequence ID" value="KAJ0975806.1"/>
    <property type="molecule type" value="Genomic_DNA"/>
</dbReference>
<evidence type="ECO:0000256" key="1">
    <source>
        <dbReference type="ARBA" id="ARBA00022630"/>
    </source>
</evidence>
<evidence type="ECO:0000256" key="2">
    <source>
        <dbReference type="ARBA" id="ARBA00022827"/>
    </source>
</evidence>
<dbReference type="PANTHER" id="PTHR32448">
    <property type="entry name" value="OS08G0158400 PROTEIN"/>
    <property type="match status" value="1"/>
</dbReference>
<dbReference type="GO" id="GO:0016491">
    <property type="term" value="F:oxidoreductase activity"/>
    <property type="evidence" value="ECO:0007669"/>
    <property type="project" value="InterPro"/>
</dbReference>
<dbReference type="Proteomes" id="UP001085076">
    <property type="component" value="Miscellaneous, Linkage group lg04"/>
</dbReference>
<dbReference type="GO" id="GO:0050660">
    <property type="term" value="F:flavin adenine dinucleotide binding"/>
    <property type="evidence" value="ECO:0007669"/>
    <property type="project" value="InterPro"/>
</dbReference>
<evidence type="ECO:0000313" key="5">
    <source>
        <dbReference type="Proteomes" id="UP001085076"/>
    </source>
</evidence>
<evidence type="ECO:0000259" key="3">
    <source>
        <dbReference type="Pfam" id="PF08031"/>
    </source>
</evidence>
<dbReference type="InterPro" id="IPR012951">
    <property type="entry name" value="BBE"/>
</dbReference>
<keyword evidence="5" id="KW-1185">Reference proteome</keyword>
<sequence length="104" mass="12130">MWRWFLQGDERPIVIVDPFGGRMHEISETETPFPHRKGNKCNIQYLVKWSEDEGTNEVGEISSYSKALVWGHKYFKSNFKKLAQVKSVVDPGNFFRDKQSIPPL</sequence>
<dbReference type="OrthoDB" id="691122at2759"/>
<feature type="domain" description="Berberine/berberine-like" evidence="3">
    <location>
        <begin position="62"/>
        <end position="102"/>
    </location>
</feature>
<accession>A0A9D5CLY2</accession>
<comment type="caution">
    <text evidence="4">The sequence shown here is derived from an EMBL/GenBank/DDBJ whole genome shotgun (WGS) entry which is preliminary data.</text>
</comment>
<gene>
    <name evidence="4" type="ORF">J5N97_017771</name>
</gene>
<keyword evidence="1" id="KW-0285">Flavoprotein</keyword>
<dbReference type="Gene3D" id="3.40.462.20">
    <property type="match status" value="1"/>
</dbReference>
<dbReference type="Pfam" id="PF08031">
    <property type="entry name" value="BBE"/>
    <property type="match status" value="1"/>
</dbReference>
<reference evidence="4" key="1">
    <citation type="submission" date="2021-03" db="EMBL/GenBank/DDBJ databases">
        <authorList>
            <person name="Li Z."/>
            <person name="Yang C."/>
        </authorList>
    </citation>
    <scope>NUCLEOTIDE SEQUENCE</scope>
    <source>
        <strain evidence="4">Dzin_1.0</strain>
        <tissue evidence="4">Leaf</tissue>
    </source>
</reference>
<keyword evidence="2" id="KW-0274">FAD</keyword>
<dbReference type="AlphaFoldDB" id="A0A9D5CLY2"/>
<protein>
    <recommendedName>
        <fullName evidence="3">Berberine/berberine-like domain-containing protein</fullName>
    </recommendedName>
</protein>
<reference evidence="4" key="2">
    <citation type="journal article" date="2022" name="Hortic Res">
        <title>The genome of Dioscorea zingiberensis sheds light on the biosynthesis, origin and evolution of the medicinally important diosgenin saponins.</title>
        <authorList>
            <person name="Li Y."/>
            <person name="Tan C."/>
            <person name="Li Z."/>
            <person name="Guo J."/>
            <person name="Li S."/>
            <person name="Chen X."/>
            <person name="Wang C."/>
            <person name="Dai X."/>
            <person name="Yang H."/>
            <person name="Song W."/>
            <person name="Hou L."/>
            <person name="Xu J."/>
            <person name="Tong Z."/>
            <person name="Xu A."/>
            <person name="Yuan X."/>
            <person name="Wang W."/>
            <person name="Yang Q."/>
            <person name="Chen L."/>
            <person name="Sun Z."/>
            <person name="Wang K."/>
            <person name="Pan B."/>
            <person name="Chen J."/>
            <person name="Bao Y."/>
            <person name="Liu F."/>
            <person name="Qi X."/>
            <person name="Gang D.R."/>
            <person name="Wen J."/>
            <person name="Li J."/>
        </authorList>
    </citation>
    <scope>NUCLEOTIDE SEQUENCE</scope>
    <source>
        <strain evidence="4">Dzin_1.0</strain>
    </source>
</reference>
<evidence type="ECO:0000313" key="4">
    <source>
        <dbReference type="EMBL" id="KAJ0975806.1"/>
    </source>
</evidence>
<proteinExistence type="predicted"/>
<organism evidence="4 5">
    <name type="scientific">Dioscorea zingiberensis</name>
    <dbReference type="NCBI Taxonomy" id="325984"/>
    <lineage>
        <taxon>Eukaryota</taxon>
        <taxon>Viridiplantae</taxon>
        <taxon>Streptophyta</taxon>
        <taxon>Embryophyta</taxon>
        <taxon>Tracheophyta</taxon>
        <taxon>Spermatophyta</taxon>
        <taxon>Magnoliopsida</taxon>
        <taxon>Liliopsida</taxon>
        <taxon>Dioscoreales</taxon>
        <taxon>Dioscoreaceae</taxon>
        <taxon>Dioscorea</taxon>
    </lineage>
</organism>